<sequence length="70" mass="8053">MAKRRWKVDDLKRCGCGAVFLTDNCPFCGETTWNFERGGNEVMRMALFDQCVNCTKKGARNAVHDRFPSY</sequence>
<gene>
    <name evidence="1" type="ORF">MM415B01502_0027</name>
</gene>
<evidence type="ECO:0000313" key="1">
    <source>
        <dbReference type="EMBL" id="QJA58114.1"/>
    </source>
</evidence>
<accession>A0A6M3IL29</accession>
<dbReference type="EMBL" id="MT141308">
    <property type="protein sequence ID" value="QJA58114.1"/>
    <property type="molecule type" value="Genomic_DNA"/>
</dbReference>
<proteinExistence type="predicted"/>
<protein>
    <submittedName>
        <fullName evidence="1">Uncharacterized protein</fullName>
    </submittedName>
</protein>
<dbReference type="AlphaFoldDB" id="A0A6M3IL29"/>
<reference evidence="1" key="1">
    <citation type="submission" date="2020-03" db="EMBL/GenBank/DDBJ databases">
        <title>The deep terrestrial virosphere.</title>
        <authorList>
            <person name="Holmfeldt K."/>
            <person name="Nilsson E."/>
            <person name="Simone D."/>
            <person name="Lopez-Fernandez M."/>
            <person name="Wu X."/>
            <person name="de Brujin I."/>
            <person name="Lundin D."/>
            <person name="Andersson A."/>
            <person name="Bertilsson S."/>
            <person name="Dopson M."/>
        </authorList>
    </citation>
    <scope>NUCLEOTIDE SEQUENCE</scope>
    <source>
        <strain evidence="1">MM415B01502</strain>
    </source>
</reference>
<name>A0A6M3IL29_9ZZZZ</name>
<organism evidence="1">
    <name type="scientific">viral metagenome</name>
    <dbReference type="NCBI Taxonomy" id="1070528"/>
    <lineage>
        <taxon>unclassified sequences</taxon>
        <taxon>metagenomes</taxon>
        <taxon>organismal metagenomes</taxon>
    </lineage>
</organism>